<reference evidence="8 9" key="1">
    <citation type="submission" date="2023-09" db="EMBL/GenBank/DDBJ databases">
        <title>Flavobacterium sp. a novel bacteria isolate from Pepper rhizosphere.</title>
        <authorList>
            <person name="Peng Y."/>
            <person name="Lee J."/>
        </authorList>
    </citation>
    <scope>NUCLEOTIDE SEQUENCE [LARGE SCALE GENOMIC DNA]</scope>
    <source>
        <strain evidence="7">PMR2A8</strain>
        <strain evidence="8 9">PMTSA4</strain>
    </source>
</reference>
<dbReference type="CDD" id="cd11375">
    <property type="entry name" value="Peptidase_M54"/>
    <property type="match status" value="1"/>
</dbReference>
<evidence type="ECO:0000256" key="4">
    <source>
        <dbReference type="ARBA" id="ARBA00022801"/>
    </source>
</evidence>
<gene>
    <name evidence="8" type="ORF">RN605_02425</name>
    <name evidence="7" type="ORF">RN608_09125</name>
</gene>
<comment type="cofactor">
    <cofactor evidence="1">
        <name>Zn(2+)</name>
        <dbReference type="ChEBI" id="CHEBI:29105"/>
    </cofactor>
</comment>
<evidence type="ECO:0000256" key="2">
    <source>
        <dbReference type="ARBA" id="ARBA00022670"/>
    </source>
</evidence>
<evidence type="ECO:0000256" key="5">
    <source>
        <dbReference type="ARBA" id="ARBA00022833"/>
    </source>
</evidence>
<dbReference type="GO" id="GO:0006508">
    <property type="term" value="P:proteolysis"/>
    <property type="evidence" value="ECO:0007669"/>
    <property type="project" value="UniProtKB-KW"/>
</dbReference>
<protein>
    <submittedName>
        <fullName evidence="8">Archaemetzincin</fullName>
    </submittedName>
</protein>
<dbReference type="RefSeq" id="WP_313321879.1">
    <property type="nucleotide sequence ID" value="NZ_CP134878.1"/>
</dbReference>
<evidence type="ECO:0000313" key="8">
    <source>
        <dbReference type="EMBL" id="WNM22225.1"/>
    </source>
</evidence>
<dbReference type="InterPro" id="IPR024079">
    <property type="entry name" value="MetalloPept_cat_dom_sf"/>
</dbReference>
<dbReference type="EMBL" id="CP134878">
    <property type="protein sequence ID" value="WNM18174.1"/>
    <property type="molecule type" value="Genomic_DNA"/>
</dbReference>
<dbReference type="PANTHER" id="PTHR15910">
    <property type="entry name" value="ARCHAEMETZINCIN"/>
    <property type="match status" value="1"/>
</dbReference>
<name>A0AA96F3Z1_9FLAO</name>
<dbReference type="AlphaFoldDB" id="A0AA96F3Z1"/>
<keyword evidence="5" id="KW-0862">Zinc</keyword>
<evidence type="ECO:0000313" key="9">
    <source>
        <dbReference type="Proteomes" id="UP001304515"/>
    </source>
</evidence>
<evidence type="ECO:0000256" key="1">
    <source>
        <dbReference type="ARBA" id="ARBA00001947"/>
    </source>
</evidence>
<dbReference type="Proteomes" id="UP001304515">
    <property type="component" value="Chromosome"/>
</dbReference>
<proteinExistence type="predicted"/>
<dbReference type="PROSITE" id="PS51257">
    <property type="entry name" value="PROKAR_LIPOPROTEIN"/>
    <property type="match status" value="1"/>
</dbReference>
<accession>A0AA96F3Z1</accession>
<keyword evidence="9" id="KW-1185">Reference proteome</keyword>
<keyword evidence="3" id="KW-0479">Metal-binding</keyword>
<evidence type="ECO:0000256" key="3">
    <source>
        <dbReference type="ARBA" id="ARBA00022723"/>
    </source>
</evidence>
<dbReference type="KEGG" id="fcj:RN605_02425"/>
<dbReference type="GO" id="GO:0008237">
    <property type="term" value="F:metallopeptidase activity"/>
    <property type="evidence" value="ECO:0007669"/>
    <property type="project" value="UniProtKB-KW"/>
</dbReference>
<accession>A0AA96ETW4</accession>
<dbReference type="EMBL" id="CP134890">
    <property type="protein sequence ID" value="WNM22225.1"/>
    <property type="molecule type" value="Genomic_DNA"/>
</dbReference>
<evidence type="ECO:0000313" key="7">
    <source>
        <dbReference type="EMBL" id="WNM18174.1"/>
    </source>
</evidence>
<keyword evidence="4" id="KW-0378">Hydrolase</keyword>
<dbReference type="InterPro" id="IPR012962">
    <property type="entry name" value="Pept_M54_archaemetzincn"/>
</dbReference>
<dbReference type="Pfam" id="PF07998">
    <property type="entry name" value="Peptidase_M54"/>
    <property type="match status" value="1"/>
</dbReference>
<evidence type="ECO:0000256" key="6">
    <source>
        <dbReference type="ARBA" id="ARBA00023049"/>
    </source>
</evidence>
<dbReference type="Gene3D" id="3.40.390.10">
    <property type="entry name" value="Collagenase (Catalytic Domain)"/>
    <property type="match status" value="1"/>
</dbReference>
<keyword evidence="6" id="KW-0482">Metalloprotease</keyword>
<sequence>MKRNTVVLLILILFSSCQKEDNDYFIKVSQNDQKLSVPSWNDWRSQHNEKGQTFEAYLKCKKATPNAFKKTIYLTQIGEFDELQTKQINLLKEYLSIFFQLDTKSYSSIATTSIPDHAKRIGQEGQEQLLTRYILDTVLMDKKSFDAVALMAISEKDLYPSPDWNYVFGQASYEKHVAVSSIYRFQDEALSESNFKLSLTRLLKVSSHEIGHMFGLNHCIDADCVMNGSNNMPETDRNSSRLCSKCQKKLHYNLKYDNLKRLKELIYFFKRNELPDELLLLEKDLSILQ</sequence>
<organism evidence="8 9">
    <name type="scientific">Flavobacterium capsici</name>
    <dbReference type="NCBI Taxonomy" id="3075618"/>
    <lineage>
        <taxon>Bacteria</taxon>
        <taxon>Pseudomonadati</taxon>
        <taxon>Bacteroidota</taxon>
        <taxon>Flavobacteriia</taxon>
        <taxon>Flavobacteriales</taxon>
        <taxon>Flavobacteriaceae</taxon>
        <taxon>Flavobacterium</taxon>
    </lineage>
</organism>
<dbReference type="PANTHER" id="PTHR15910:SF1">
    <property type="entry name" value="ARCHAEMETZINCIN-2"/>
    <property type="match status" value="1"/>
</dbReference>
<keyword evidence="2" id="KW-0645">Protease</keyword>
<dbReference type="SUPFAM" id="SSF55486">
    <property type="entry name" value="Metalloproteases ('zincins'), catalytic domain"/>
    <property type="match status" value="1"/>
</dbReference>
<dbReference type="GO" id="GO:0046872">
    <property type="term" value="F:metal ion binding"/>
    <property type="evidence" value="ECO:0007669"/>
    <property type="project" value="UniProtKB-KW"/>
</dbReference>